<dbReference type="InterPro" id="IPR027417">
    <property type="entry name" value="P-loop_NTPase"/>
</dbReference>
<dbReference type="InterPro" id="IPR003203">
    <property type="entry name" value="CobU/CobP"/>
</dbReference>
<dbReference type="Pfam" id="PF02283">
    <property type="entry name" value="CobU"/>
    <property type="match status" value="1"/>
</dbReference>
<name>A0A926E182_9FIRM</name>
<keyword evidence="1" id="KW-0808">Transferase</keyword>
<sequence length="138" mass="14773">MVLITGGAFQGKTAFAKERFSLRDGDFADGGSCPLNGFHEKAALNGLHLLVKRMLKAGMTEKQIEESVLNGLSDGNCRIVLIDEIGCGVVPLEKEDRAWRECVGRLCCKLAELADTVLLLQCGLPAMLKGKLPGGDAK</sequence>
<proteinExistence type="predicted"/>
<keyword evidence="1" id="KW-0548">Nucleotidyltransferase</keyword>
<organism evidence="1 2">
    <name type="scientific">Fumia xinanensis</name>
    <dbReference type="NCBI Taxonomy" id="2763659"/>
    <lineage>
        <taxon>Bacteria</taxon>
        <taxon>Bacillati</taxon>
        <taxon>Bacillota</taxon>
        <taxon>Clostridia</taxon>
        <taxon>Eubacteriales</taxon>
        <taxon>Oscillospiraceae</taxon>
        <taxon>Fumia</taxon>
    </lineage>
</organism>
<dbReference type="GO" id="GO:0016779">
    <property type="term" value="F:nucleotidyltransferase activity"/>
    <property type="evidence" value="ECO:0007669"/>
    <property type="project" value="UniProtKB-KW"/>
</dbReference>
<accession>A0A926E182</accession>
<reference evidence="1" key="1">
    <citation type="submission" date="2020-08" db="EMBL/GenBank/DDBJ databases">
        <title>Genome public.</title>
        <authorList>
            <person name="Liu C."/>
            <person name="Sun Q."/>
        </authorList>
    </citation>
    <scope>NUCLEOTIDE SEQUENCE</scope>
    <source>
        <strain evidence="1">NSJ-33</strain>
    </source>
</reference>
<dbReference type="RefSeq" id="WP_249294324.1">
    <property type="nucleotide sequence ID" value="NZ_JACRSV010000001.1"/>
</dbReference>
<dbReference type="GO" id="GO:0000166">
    <property type="term" value="F:nucleotide binding"/>
    <property type="evidence" value="ECO:0007669"/>
    <property type="project" value="InterPro"/>
</dbReference>
<dbReference type="Proteomes" id="UP000610760">
    <property type="component" value="Unassembled WGS sequence"/>
</dbReference>
<evidence type="ECO:0000313" key="2">
    <source>
        <dbReference type="Proteomes" id="UP000610760"/>
    </source>
</evidence>
<dbReference type="AlphaFoldDB" id="A0A926E182"/>
<keyword evidence="2" id="KW-1185">Reference proteome</keyword>
<dbReference type="Gene3D" id="3.40.50.300">
    <property type="entry name" value="P-loop containing nucleotide triphosphate hydrolases"/>
    <property type="match status" value="1"/>
</dbReference>
<gene>
    <name evidence="1" type="ORF">H8710_05025</name>
</gene>
<protein>
    <submittedName>
        <fullName evidence="1">Bifunctional adenosylcobinamide kinase/adenosylcobinamide-phosphate guanylyltransferase</fullName>
    </submittedName>
</protein>
<dbReference type="SUPFAM" id="SSF52540">
    <property type="entry name" value="P-loop containing nucleoside triphosphate hydrolases"/>
    <property type="match status" value="1"/>
</dbReference>
<comment type="caution">
    <text evidence="1">The sequence shown here is derived from an EMBL/GenBank/DDBJ whole genome shotgun (WGS) entry which is preliminary data.</text>
</comment>
<evidence type="ECO:0000313" key="1">
    <source>
        <dbReference type="EMBL" id="MBC8559431.1"/>
    </source>
</evidence>
<keyword evidence="1" id="KW-0418">Kinase</keyword>
<dbReference type="EMBL" id="JACRSV010000001">
    <property type="protein sequence ID" value="MBC8559431.1"/>
    <property type="molecule type" value="Genomic_DNA"/>
</dbReference>
<dbReference type="GO" id="GO:0009236">
    <property type="term" value="P:cobalamin biosynthetic process"/>
    <property type="evidence" value="ECO:0007669"/>
    <property type="project" value="InterPro"/>
</dbReference>
<dbReference type="GO" id="GO:0043752">
    <property type="term" value="F:adenosylcobinamide kinase activity"/>
    <property type="evidence" value="ECO:0007669"/>
    <property type="project" value="InterPro"/>
</dbReference>